<evidence type="ECO:0000259" key="5">
    <source>
        <dbReference type="Pfam" id="PF00535"/>
    </source>
</evidence>
<comment type="caution">
    <text evidence="6">The sequence shown here is derived from an EMBL/GenBank/DDBJ whole genome shotgun (WGS) entry which is preliminary data.</text>
</comment>
<keyword evidence="3" id="KW-0328">Glycosyltransferase</keyword>
<keyword evidence="7" id="KW-1185">Reference proteome</keyword>
<dbReference type="PATRIC" id="fig|942150.3.peg.2096"/>
<accession>A0A0R2MQS3</accession>
<evidence type="ECO:0000313" key="7">
    <source>
        <dbReference type="Proteomes" id="UP000051783"/>
    </source>
</evidence>
<comment type="similarity">
    <text evidence="2">Belongs to the glycosyltransferase 2 family.</text>
</comment>
<dbReference type="SUPFAM" id="SSF53448">
    <property type="entry name" value="Nucleotide-diphospho-sugar transferases"/>
    <property type="match status" value="1"/>
</dbReference>
<dbReference type="GO" id="GO:0016757">
    <property type="term" value="F:glycosyltransferase activity"/>
    <property type="evidence" value="ECO:0007669"/>
    <property type="project" value="UniProtKB-KW"/>
</dbReference>
<dbReference type="STRING" id="942150.IV64_GL002019"/>
<comment type="pathway">
    <text evidence="1">Cell wall biogenesis; cell wall polysaccharide biosynthesis.</text>
</comment>
<gene>
    <name evidence="6" type="ORF">IV64_GL002019</name>
</gene>
<dbReference type="CDD" id="cd04185">
    <property type="entry name" value="GT_2_like_b"/>
    <property type="match status" value="1"/>
</dbReference>
<evidence type="ECO:0000256" key="1">
    <source>
        <dbReference type="ARBA" id="ARBA00004776"/>
    </source>
</evidence>
<dbReference type="InterPro" id="IPR029044">
    <property type="entry name" value="Nucleotide-diphossugar_trans"/>
</dbReference>
<evidence type="ECO:0000256" key="4">
    <source>
        <dbReference type="ARBA" id="ARBA00022679"/>
    </source>
</evidence>
<sequence length="320" mass="36292">MERLIFRSYSMLRGTVQTMLKDSNFKNVAVIVTYNKLGYLKSCLEGVMKSDQFLYKIVIINNASTDGTKKYLNTLQKENDKLVVVNERDNLGGAAGFNHGIKRAMMLDADAVWVMDDDTIPDGTTLKNMIDARQNVEHEFGSWGVLASNVRWIDGSAALMNVPQAGKPWNRSNLANLISIAHSSFVSMYINAKAIRQMGLPISDFFIWGDDVEFSERIARVYPSFCVTNSSVLHKMAENQKVDILTDNKGRIPRYFYDVRNKIYMAKKQGLKACLKYIIHFVIVFCKVIFKSNYKLLKISTMLKGLVAGITFNPKIEKVH</sequence>
<name>A0A0R2MQS3_9LACO</name>
<dbReference type="Proteomes" id="UP000051783">
    <property type="component" value="Unassembled WGS sequence"/>
</dbReference>
<dbReference type="PANTHER" id="PTHR43179:SF12">
    <property type="entry name" value="GALACTOFURANOSYLTRANSFERASE GLFT2"/>
    <property type="match status" value="1"/>
</dbReference>
<protein>
    <submittedName>
        <fullName evidence="6">Glycosyltransferase</fullName>
    </submittedName>
</protein>
<keyword evidence="4 6" id="KW-0808">Transferase</keyword>
<reference evidence="6 7" key="1">
    <citation type="journal article" date="2015" name="Genome Announc.">
        <title>Expanding the biotechnology potential of lactobacilli through comparative genomics of 213 strains and associated genera.</title>
        <authorList>
            <person name="Sun Z."/>
            <person name="Harris H.M."/>
            <person name="McCann A."/>
            <person name="Guo C."/>
            <person name="Argimon S."/>
            <person name="Zhang W."/>
            <person name="Yang X."/>
            <person name="Jeffery I.B."/>
            <person name="Cooney J.C."/>
            <person name="Kagawa T.F."/>
            <person name="Liu W."/>
            <person name="Song Y."/>
            <person name="Salvetti E."/>
            <person name="Wrobel A."/>
            <person name="Rasinkangas P."/>
            <person name="Parkhill J."/>
            <person name="Rea M.C."/>
            <person name="O'Sullivan O."/>
            <person name="Ritari J."/>
            <person name="Douillard F.P."/>
            <person name="Paul Ross R."/>
            <person name="Yang R."/>
            <person name="Briner A.E."/>
            <person name="Felis G.E."/>
            <person name="de Vos W.M."/>
            <person name="Barrangou R."/>
            <person name="Klaenhammer T.R."/>
            <person name="Caufield P.W."/>
            <person name="Cui Y."/>
            <person name="Zhang H."/>
            <person name="O'Toole P.W."/>
        </authorList>
    </citation>
    <scope>NUCLEOTIDE SEQUENCE [LARGE SCALE GENOMIC DNA]</scope>
    <source>
        <strain evidence="6 7">LMG 26013</strain>
    </source>
</reference>
<dbReference type="Gene3D" id="3.90.550.10">
    <property type="entry name" value="Spore Coat Polysaccharide Biosynthesis Protein SpsA, Chain A"/>
    <property type="match status" value="1"/>
</dbReference>
<proteinExistence type="inferred from homology"/>
<dbReference type="EMBL" id="JQCL01000037">
    <property type="protein sequence ID" value="KRO13779.1"/>
    <property type="molecule type" value="Genomic_DNA"/>
</dbReference>
<dbReference type="AlphaFoldDB" id="A0A0R2MQS3"/>
<feature type="domain" description="Glycosyltransferase 2-like" evidence="5">
    <location>
        <begin position="30"/>
        <end position="132"/>
    </location>
</feature>
<dbReference type="InterPro" id="IPR001173">
    <property type="entry name" value="Glyco_trans_2-like"/>
</dbReference>
<dbReference type="Pfam" id="PF00535">
    <property type="entry name" value="Glycos_transf_2"/>
    <property type="match status" value="1"/>
</dbReference>
<evidence type="ECO:0000313" key="6">
    <source>
        <dbReference type="EMBL" id="KRO13779.1"/>
    </source>
</evidence>
<organism evidence="6 7">
    <name type="scientific">Lactiplantibacillus xiangfangensis</name>
    <dbReference type="NCBI Taxonomy" id="942150"/>
    <lineage>
        <taxon>Bacteria</taxon>
        <taxon>Bacillati</taxon>
        <taxon>Bacillota</taxon>
        <taxon>Bacilli</taxon>
        <taxon>Lactobacillales</taxon>
        <taxon>Lactobacillaceae</taxon>
        <taxon>Lactiplantibacillus</taxon>
    </lineage>
</organism>
<evidence type="ECO:0000256" key="2">
    <source>
        <dbReference type="ARBA" id="ARBA00006739"/>
    </source>
</evidence>
<evidence type="ECO:0000256" key="3">
    <source>
        <dbReference type="ARBA" id="ARBA00022676"/>
    </source>
</evidence>
<dbReference type="PANTHER" id="PTHR43179">
    <property type="entry name" value="RHAMNOSYLTRANSFERASE WBBL"/>
    <property type="match status" value="1"/>
</dbReference>